<dbReference type="AlphaFoldDB" id="A0A1H2JZV4"/>
<name>A0A1H2JZV4_9ACTN</name>
<gene>
    <name evidence="1" type="ORF">SAMN04488548_1342697</name>
</gene>
<dbReference type="Proteomes" id="UP000183180">
    <property type="component" value="Unassembled WGS sequence"/>
</dbReference>
<sequence length="60" mass="6235">MVTVLDGHPHTLAFLTGINNVPGAALGVSRFGQVGSLEDVYRHHGIDTGSIVRAALDLAP</sequence>
<accession>A0A1H2JZV4</accession>
<evidence type="ECO:0000313" key="2">
    <source>
        <dbReference type="Proteomes" id="UP000183180"/>
    </source>
</evidence>
<dbReference type="EMBL" id="FNLM01000034">
    <property type="protein sequence ID" value="SDU61969.1"/>
    <property type="molecule type" value="Genomic_DNA"/>
</dbReference>
<keyword evidence="1" id="KW-0670">Pyruvate</keyword>
<protein>
    <submittedName>
        <fullName evidence="1">Pyruvate dehydrogenase E1 component</fullName>
    </submittedName>
</protein>
<dbReference type="SUPFAM" id="SSF52922">
    <property type="entry name" value="TK C-terminal domain-like"/>
    <property type="match status" value="1"/>
</dbReference>
<evidence type="ECO:0000313" key="1">
    <source>
        <dbReference type="EMBL" id="SDU61969.1"/>
    </source>
</evidence>
<reference evidence="1 2" key="1">
    <citation type="submission" date="2016-10" db="EMBL/GenBank/DDBJ databases">
        <authorList>
            <person name="de Groot N.N."/>
        </authorList>
    </citation>
    <scope>NUCLEOTIDE SEQUENCE [LARGE SCALE GENOMIC DNA]</scope>
    <source>
        <strain evidence="1 2">DSM 44215</strain>
    </source>
</reference>
<proteinExistence type="predicted"/>
<organism evidence="1 2">
    <name type="scientific">Gordonia westfalica</name>
    <dbReference type="NCBI Taxonomy" id="158898"/>
    <lineage>
        <taxon>Bacteria</taxon>
        <taxon>Bacillati</taxon>
        <taxon>Actinomycetota</taxon>
        <taxon>Actinomycetes</taxon>
        <taxon>Mycobacteriales</taxon>
        <taxon>Gordoniaceae</taxon>
        <taxon>Gordonia</taxon>
    </lineage>
</organism>
<dbReference type="InterPro" id="IPR009014">
    <property type="entry name" value="Transketo_C/PFOR_II"/>
</dbReference>
<dbReference type="Gene3D" id="3.40.50.920">
    <property type="match status" value="1"/>
</dbReference>
<dbReference type="STRING" id="158898.SAMN04488548_1342697"/>